<reference evidence="3" key="1">
    <citation type="submission" date="2011-01" db="EMBL/GenBank/DDBJ databases">
        <title>Complete sequence of plasmid3 of Acidobacterium sp. MP5ACTX9.</title>
        <authorList>
            <consortium name="US DOE Joint Genome Institute"/>
            <person name="Lucas S."/>
            <person name="Copeland A."/>
            <person name="Lapidus A."/>
            <person name="Cheng J.-F."/>
            <person name="Goodwin L."/>
            <person name="Pitluck S."/>
            <person name="Teshima H."/>
            <person name="Detter J.C."/>
            <person name="Han C."/>
            <person name="Tapia R."/>
            <person name="Land M."/>
            <person name="Hauser L."/>
            <person name="Kyrpides N."/>
            <person name="Ivanova N."/>
            <person name="Ovchinnikova G."/>
            <person name="Pagani I."/>
            <person name="Rawat S.R."/>
            <person name="Mannisto M."/>
            <person name="Haggblom M.M."/>
            <person name="Woyke T."/>
        </authorList>
    </citation>
    <scope>NUCLEOTIDE SEQUENCE [LARGE SCALE GENOMIC DNA]</scope>
    <source>
        <strain evidence="3">MP5ACTX9</strain>
        <plasmid evidence="3">Plasmid pACIX903</plasmid>
    </source>
</reference>
<proteinExistence type="predicted"/>
<dbReference type="Proteomes" id="UP000000343">
    <property type="component" value="Plasmid pACIX903"/>
</dbReference>
<evidence type="ECO:0000256" key="1">
    <source>
        <dbReference type="SAM" id="Phobius"/>
    </source>
</evidence>
<keyword evidence="3" id="KW-1185">Reference proteome</keyword>
<dbReference type="HOGENOM" id="CLU_2105525_0_0_0"/>
<name>E8X775_GRATM</name>
<geneLocation type="plasmid" evidence="2 3">
    <name>pACIX903</name>
</geneLocation>
<keyword evidence="2" id="KW-0614">Plasmid</keyword>
<keyword evidence="1" id="KW-0472">Membrane</keyword>
<accession>E8X775</accession>
<organism evidence="3">
    <name type="scientific">Granulicella tundricola (strain ATCC BAA-1859 / DSM 23138 / MP5ACTX9)</name>
    <dbReference type="NCBI Taxonomy" id="1198114"/>
    <lineage>
        <taxon>Bacteria</taxon>
        <taxon>Pseudomonadati</taxon>
        <taxon>Acidobacteriota</taxon>
        <taxon>Terriglobia</taxon>
        <taxon>Terriglobales</taxon>
        <taxon>Acidobacteriaceae</taxon>
        <taxon>Granulicella</taxon>
    </lineage>
</organism>
<dbReference type="AlphaFoldDB" id="E8X775"/>
<feature type="transmembrane region" description="Helical" evidence="1">
    <location>
        <begin position="44"/>
        <end position="62"/>
    </location>
</feature>
<protein>
    <submittedName>
        <fullName evidence="2">Uncharacterized protein</fullName>
    </submittedName>
</protein>
<keyword evidence="1" id="KW-0812">Transmembrane</keyword>
<sequence length="115" mass="12925">MHLLHPYRNSVWKANDHNWRVCVDSLNKCLNCIAQPRLYSSEQTIALVFGLVCLGVDAWAVYCTVQYFNRGRVELGPGDHTFGLASLFLEPMLAISILFLLGFAFSSRAHGKEHG</sequence>
<dbReference type="KEGG" id="acm:AciX9_4357"/>
<feature type="transmembrane region" description="Helical" evidence="1">
    <location>
        <begin position="82"/>
        <end position="105"/>
    </location>
</feature>
<gene>
    <name evidence="2" type="ordered locus">AciX9_4357</name>
</gene>
<keyword evidence="1" id="KW-1133">Transmembrane helix</keyword>
<dbReference type="EMBL" id="CP002483">
    <property type="protein sequence ID" value="ADW71309.1"/>
    <property type="molecule type" value="Genomic_DNA"/>
</dbReference>
<evidence type="ECO:0000313" key="3">
    <source>
        <dbReference type="Proteomes" id="UP000000343"/>
    </source>
</evidence>
<evidence type="ECO:0000313" key="2">
    <source>
        <dbReference type="EMBL" id="ADW71309.1"/>
    </source>
</evidence>